<keyword evidence="3" id="KW-0378">Hydrolase</keyword>
<feature type="domain" description="BRCT" evidence="8">
    <location>
        <begin position="1248"/>
        <end position="1331"/>
    </location>
</feature>
<evidence type="ECO:0000313" key="10">
    <source>
        <dbReference type="EMBL" id="SBS82801.1"/>
    </source>
</evidence>
<evidence type="ECO:0000256" key="3">
    <source>
        <dbReference type="ARBA" id="ARBA00022801"/>
    </source>
</evidence>
<dbReference type="InterPro" id="IPR039189">
    <property type="entry name" value="Fcp1"/>
</dbReference>
<dbReference type="Gene3D" id="3.40.50.10190">
    <property type="entry name" value="BRCT domain"/>
    <property type="match status" value="1"/>
</dbReference>
<evidence type="ECO:0000256" key="7">
    <source>
        <dbReference type="SAM" id="Coils"/>
    </source>
</evidence>
<keyword evidence="4" id="KW-0539">Nucleus</keyword>
<dbReference type="GO" id="GO:0008420">
    <property type="term" value="F:RNA polymerase II CTD heptapeptide repeat phosphatase activity"/>
    <property type="evidence" value="ECO:0007669"/>
    <property type="project" value="InterPro"/>
</dbReference>
<dbReference type="Proteomes" id="UP000078560">
    <property type="component" value="Unassembled WGS sequence"/>
</dbReference>
<feature type="domain" description="FCP1 homology" evidence="9">
    <location>
        <begin position="373"/>
        <end position="680"/>
    </location>
</feature>
<evidence type="ECO:0000313" key="11">
    <source>
        <dbReference type="EMBL" id="SBS87839.1"/>
    </source>
</evidence>
<evidence type="ECO:0000256" key="1">
    <source>
        <dbReference type="ARBA" id="ARBA00004123"/>
    </source>
</evidence>
<reference evidence="12 13" key="2">
    <citation type="submission" date="2016-05" db="EMBL/GenBank/DDBJ databases">
        <authorList>
            <person name="Naeem Raeece"/>
        </authorList>
    </citation>
    <scope>NUCLEOTIDE SEQUENCE [LARGE SCALE GENOMIC DNA]</scope>
</reference>
<evidence type="ECO:0000313" key="12">
    <source>
        <dbReference type="Proteomes" id="UP000078546"/>
    </source>
</evidence>
<feature type="coiled-coil region" evidence="7">
    <location>
        <begin position="958"/>
        <end position="996"/>
    </location>
</feature>
<keyword evidence="7" id="KW-0175">Coiled coil</keyword>
<dbReference type="InterPro" id="IPR036420">
    <property type="entry name" value="BRCT_dom_sf"/>
</dbReference>
<sequence>MLTQYRSNEGDILSNLPFKKGGNNREQIFTQKAILIREYVYRNNFYVSTSPGSHCPFSSPFHFFRKPLSSSPPSLLLMDKNKIYIPNDVVLPCKLKWAVDNNSMVSSNQIIAYIIETEKENSTFQNGYTLLPNEDCSPKEKNGPYQNAKKVSRTDQSLVLNPHGTELKEKEGGVCSNSDMSCDRNDDPGFNRDGINVHVNDVTRSDSHGDTYWEKSEMKESSECTRLSCLNQQVKNESTNNSQHGEKSNLIHFILNNRKMGEIKKHNNYALLRSTNHGRIHILKISSNPSKEEYIYITNQDEPLCEIKDEICKHEIVFSGLCTNCFLNQEEMNKNKEEQKYFLSPGFLTNDKELYINTDKVIDLEKERIKNIVNNKKLCLVLDLDNTLLHASFFILSININSEVINITTDLDEEEECKENDNVDNNNNVMCDANIGNYQTKGKIEIDSLDGDISDRKKEDNVDGEKDPHIEGDPLSEKCLYSFFYGKGSNSGDGNNKQNDIKSSYENYCDFLAKINTLNLLKHNGKFIHYEDLSDREIKKKIEKLELSILKTNVKYQKGSYTIYYKLRPGVIQFLQKMHEKYEIYLYTMGTLEHAKSCLFLLDPLKKFFGNRIFSRKDSVNGLKHLNRILPTYRSISICVDDSDYMWKESSYCIKVHGYNYFPEINFLEDVKRKPYFLTKFFALAQSYLNFSSNLYRFINFKCNEHDSMKNSEQNSMVSNSYSNLMTTFGAPMGIICHQEETKICKGGREQTEDANGKTHESAIGTPYQTALAGVVDVGAGACIAGTSNNGTSVNPDEVNENDLSLGGENFLNLHSYNFSREENGEEELMEESHENSLIDLDKEFETDGENEDSLDIDPSYSAMEEENDAYTENQLSSSYLGEHERVQFASDKGLSSHESMNTEEDIDEEACKVADEVDDEDSNNDLNDYIFDHISGLESNSIVDSVIAHVGNARKCIDKKKKKKKKKKTNNQTKNNNYKKELLKEEKTLKNADSTPLLSSGEIFTSLEDEVIYKFISEKKFREYENYVLNFLDNYFEQQRSKEMKVEMTHEIEEKGDHFCKLGAHINEEDEEDANCGSVDEEEAHSRAVYDKVKTRKSKTFEMMNIRNNLKKVGKEIIKTKVKKIIRFQNLKKKNNINLAISKGKSDTQKRFSIGLKNNKKGKEGMQKDGGEYFESFFIPRNLKEYNFKDNDKQLHYLTVILSEIHYIFYKLFEHFKVNKINGKNEDDQIYNYFLRYPITRTILREARKQVLKGCTFNISQLSADIQRSDFMDHILKFGGTISNDNYTHILTMNNMRKGEHLENVEVSNLMWVERALYTWKCTDPKYYDMNMWQQVHRNFWDVIEYEEKNGGILE</sequence>
<dbReference type="EC" id="3.1.3.16" evidence="2"/>
<dbReference type="InterPro" id="IPR001357">
    <property type="entry name" value="BRCT_dom"/>
</dbReference>
<dbReference type="EMBL" id="FLQU01000224">
    <property type="protein sequence ID" value="SBS82801.1"/>
    <property type="molecule type" value="Genomic_DNA"/>
</dbReference>
<dbReference type="Pfam" id="PF03031">
    <property type="entry name" value="NIF"/>
    <property type="match status" value="1"/>
</dbReference>
<dbReference type="PANTHER" id="PTHR23081">
    <property type="entry name" value="RNA POLYMERASE II CTD PHOSPHATASE"/>
    <property type="match status" value="1"/>
</dbReference>
<evidence type="ECO:0000256" key="5">
    <source>
        <dbReference type="ARBA" id="ARBA00047761"/>
    </source>
</evidence>
<evidence type="ECO:0000259" key="8">
    <source>
        <dbReference type="PROSITE" id="PS50172"/>
    </source>
</evidence>
<dbReference type="SUPFAM" id="SSF52113">
    <property type="entry name" value="BRCT domain"/>
    <property type="match status" value="1"/>
</dbReference>
<dbReference type="Gene3D" id="3.40.50.1000">
    <property type="entry name" value="HAD superfamily/HAD-like"/>
    <property type="match status" value="2"/>
</dbReference>
<dbReference type="Proteomes" id="UP000078546">
    <property type="component" value="Unassembled WGS sequence"/>
</dbReference>
<dbReference type="GO" id="GO:0005634">
    <property type="term" value="C:nucleus"/>
    <property type="evidence" value="ECO:0007669"/>
    <property type="project" value="UniProtKB-SubCell"/>
</dbReference>
<dbReference type="PROSITE" id="PS50172">
    <property type="entry name" value="BRCT"/>
    <property type="match status" value="1"/>
</dbReference>
<evidence type="ECO:0000256" key="6">
    <source>
        <dbReference type="ARBA" id="ARBA00048336"/>
    </source>
</evidence>
<name>A0A1A8VVE5_PLAOA</name>
<dbReference type="InterPro" id="IPR036412">
    <property type="entry name" value="HAD-like_sf"/>
</dbReference>
<evidence type="ECO:0000259" key="9">
    <source>
        <dbReference type="PROSITE" id="PS50969"/>
    </source>
</evidence>
<dbReference type="SMART" id="SM00577">
    <property type="entry name" value="CPDc"/>
    <property type="match status" value="1"/>
</dbReference>
<dbReference type="PANTHER" id="PTHR23081:SF36">
    <property type="entry name" value="RNA POLYMERASE II SUBUNIT A C-TERMINAL DOMAIN PHOSPHATASE"/>
    <property type="match status" value="1"/>
</dbReference>
<dbReference type="PROSITE" id="PS50969">
    <property type="entry name" value="FCP1"/>
    <property type="match status" value="1"/>
</dbReference>
<organism evidence="10 13">
    <name type="scientific">Plasmodium ovale curtisi</name>
    <dbReference type="NCBI Taxonomy" id="864141"/>
    <lineage>
        <taxon>Eukaryota</taxon>
        <taxon>Sar</taxon>
        <taxon>Alveolata</taxon>
        <taxon>Apicomplexa</taxon>
        <taxon>Aconoidasida</taxon>
        <taxon>Haemosporida</taxon>
        <taxon>Plasmodiidae</taxon>
        <taxon>Plasmodium</taxon>
        <taxon>Plasmodium (Plasmodium)</taxon>
    </lineage>
</organism>
<protein>
    <recommendedName>
        <fullName evidence="2">protein-serine/threonine phosphatase</fullName>
        <ecNumber evidence="2">3.1.3.16</ecNumber>
    </recommendedName>
</protein>
<accession>A0A1A8VVE5</accession>
<dbReference type="EMBL" id="FLQV01000282">
    <property type="protein sequence ID" value="SBS87839.1"/>
    <property type="molecule type" value="Genomic_DNA"/>
</dbReference>
<evidence type="ECO:0000256" key="2">
    <source>
        <dbReference type="ARBA" id="ARBA00013081"/>
    </source>
</evidence>
<reference evidence="10" key="1">
    <citation type="submission" date="2016-05" db="EMBL/GenBank/DDBJ databases">
        <authorList>
            <person name="Lavstsen T."/>
            <person name="Jespersen J.S."/>
        </authorList>
    </citation>
    <scope>NUCLEOTIDE SEQUENCE [LARGE SCALE GENOMIC DNA]</scope>
</reference>
<dbReference type="InterPro" id="IPR023214">
    <property type="entry name" value="HAD_sf"/>
</dbReference>
<evidence type="ECO:0000313" key="13">
    <source>
        <dbReference type="Proteomes" id="UP000078560"/>
    </source>
</evidence>
<dbReference type="InterPro" id="IPR004274">
    <property type="entry name" value="FCP1_dom"/>
</dbReference>
<dbReference type="SUPFAM" id="SSF56784">
    <property type="entry name" value="HAD-like"/>
    <property type="match status" value="1"/>
</dbReference>
<gene>
    <name evidence="11" type="ORF">POVCU1_015280</name>
    <name evidence="10" type="ORF">POVCU2_0017180</name>
</gene>
<evidence type="ECO:0000256" key="4">
    <source>
        <dbReference type="ARBA" id="ARBA00023242"/>
    </source>
</evidence>
<comment type="subcellular location">
    <subcellularLocation>
        <location evidence="1">Nucleus</location>
    </subcellularLocation>
</comment>
<comment type="catalytic activity">
    <reaction evidence="5">
        <text>O-phospho-L-seryl-[protein] + H2O = L-seryl-[protein] + phosphate</text>
        <dbReference type="Rhea" id="RHEA:20629"/>
        <dbReference type="Rhea" id="RHEA-COMP:9863"/>
        <dbReference type="Rhea" id="RHEA-COMP:11604"/>
        <dbReference type="ChEBI" id="CHEBI:15377"/>
        <dbReference type="ChEBI" id="CHEBI:29999"/>
        <dbReference type="ChEBI" id="CHEBI:43474"/>
        <dbReference type="ChEBI" id="CHEBI:83421"/>
        <dbReference type="EC" id="3.1.3.16"/>
    </reaction>
</comment>
<comment type="catalytic activity">
    <reaction evidence="6">
        <text>O-phospho-L-threonyl-[protein] + H2O = L-threonyl-[protein] + phosphate</text>
        <dbReference type="Rhea" id="RHEA:47004"/>
        <dbReference type="Rhea" id="RHEA-COMP:11060"/>
        <dbReference type="Rhea" id="RHEA-COMP:11605"/>
        <dbReference type="ChEBI" id="CHEBI:15377"/>
        <dbReference type="ChEBI" id="CHEBI:30013"/>
        <dbReference type="ChEBI" id="CHEBI:43474"/>
        <dbReference type="ChEBI" id="CHEBI:61977"/>
        <dbReference type="EC" id="3.1.3.16"/>
    </reaction>
</comment>
<proteinExistence type="predicted"/>